<dbReference type="Proteomes" id="UP000298663">
    <property type="component" value="Unassembled WGS sequence"/>
</dbReference>
<dbReference type="PROSITE" id="PS50055">
    <property type="entry name" value="TYR_PHOSPHATASE_PTP"/>
    <property type="match status" value="1"/>
</dbReference>
<accession>A0A4U5NUP6</accession>
<dbReference type="Pfam" id="PF00102">
    <property type="entry name" value="Y_phosphatase"/>
    <property type="match status" value="1"/>
</dbReference>
<dbReference type="InterPro" id="IPR029021">
    <property type="entry name" value="Prot-tyrosine_phosphatase-like"/>
</dbReference>
<feature type="compositionally biased region" description="Basic residues" evidence="1">
    <location>
        <begin position="112"/>
        <end position="126"/>
    </location>
</feature>
<proteinExistence type="predicted"/>
<dbReference type="SUPFAM" id="SSF52799">
    <property type="entry name" value="(Phosphotyrosine protein) phosphatases II"/>
    <property type="match status" value="1"/>
</dbReference>
<dbReference type="InterPro" id="IPR000242">
    <property type="entry name" value="PTP_cat"/>
</dbReference>
<dbReference type="PANTHER" id="PTHR19134">
    <property type="entry name" value="RECEPTOR-TYPE TYROSINE-PROTEIN PHOSPHATASE"/>
    <property type="match status" value="1"/>
</dbReference>
<dbReference type="STRING" id="34508.A0A4U5NUP6"/>
<dbReference type="EMBL" id="AZBU02000003">
    <property type="protein sequence ID" value="TKR87247.1"/>
    <property type="molecule type" value="Genomic_DNA"/>
</dbReference>
<name>A0A4U5NUP6_STECR</name>
<protein>
    <recommendedName>
        <fullName evidence="2">Tyrosine-protein phosphatase domain-containing protein</fullName>
    </recommendedName>
</protein>
<organism evidence="3 4">
    <name type="scientific">Steinernema carpocapsae</name>
    <name type="common">Entomopathogenic nematode</name>
    <dbReference type="NCBI Taxonomy" id="34508"/>
    <lineage>
        <taxon>Eukaryota</taxon>
        <taxon>Metazoa</taxon>
        <taxon>Ecdysozoa</taxon>
        <taxon>Nematoda</taxon>
        <taxon>Chromadorea</taxon>
        <taxon>Rhabditida</taxon>
        <taxon>Tylenchina</taxon>
        <taxon>Panagrolaimomorpha</taxon>
        <taxon>Strongyloidoidea</taxon>
        <taxon>Steinernematidae</taxon>
        <taxon>Steinernema</taxon>
    </lineage>
</organism>
<dbReference type="InterPro" id="IPR050348">
    <property type="entry name" value="Protein-Tyr_Phosphatase"/>
</dbReference>
<reference evidence="3 4" key="1">
    <citation type="journal article" date="2015" name="Genome Biol.">
        <title>Comparative genomics of Steinernema reveals deeply conserved gene regulatory networks.</title>
        <authorList>
            <person name="Dillman A.R."/>
            <person name="Macchietto M."/>
            <person name="Porter C.F."/>
            <person name="Rogers A."/>
            <person name="Williams B."/>
            <person name="Antoshechkin I."/>
            <person name="Lee M.M."/>
            <person name="Goodwin Z."/>
            <person name="Lu X."/>
            <person name="Lewis E.E."/>
            <person name="Goodrich-Blair H."/>
            <person name="Stock S.P."/>
            <person name="Adams B.J."/>
            <person name="Sternberg P.W."/>
            <person name="Mortazavi A."/>
        </authorList>
    </citation>
    <scope>NUCLEOTIDE SEQUENCE [LARGE SCALE GENOMIC DNA]</scope>
    <source>
        <strain evidence="3 4">ALL</strain>
    </source>
</reference>
<comment type="caution">
    <text evidence="3">The sequence shown here is derived from an EMBL/GenBank/DDBJ whole genome shotgun (WGS) entry which is preliminary data.</text>
</comment>
<evidence type="ECO:0000313" key="4">
    <source>
        <dbReference type="Proteomes" id="UP000298663"/>
    </source>
</evidence>
<dbReference type="GO" id="GO:0004725">
    <property type="term" value="F:protein tyrosine phosphatase activity"/>
    <property type="evidence" value="ECO:0007669"/>
    <property type="project" value="InterPro"/>
</dbReference>
<dbReference type="OrthoDB" id="5843820at2759"/>
<sequence>MCSSGPGSAPSKEDLEPSQRLCAKLVIFENRAADFSLRTHHENDLTHFQFQTALQRLFQTLGLAGLQPRSSSFVSSYRRLSGRVAVTRMKSSIDSVITKTGAKALNNEGSRRRSQRGTSRRRKGRKTCNPSQFLASFTTVATVQEDVLRLFETHVRQSPTFFAFFNSENKTKNANPHVLLFDHNRVKIKDAGPGNYYHASFVDGFYHPRQYICAQMPFTPDTQTDLFRLMLQIRPKTVICMGKIEREANLFPVKKDGTKSGGRASIKCTSATSDPKVDQYTNLFVCGRKKFNFKVFCFNAWQEEMKIPASEEILEFHSVVRKAVPQKRKCHSGRTLIICPNGASRSGLFAVLDKELERLKTEGRMRYGLSVRGCRYKVCNSFDRFELFESGIRCLTIRAREYVKEHGKGKAK</sequence>
<feature type="region of interest" description="Disordered" evidence="1">
    <location>
        <begin position="104"/>
        <end position="126"/>
    </location>
</feature>
<dbReference type="Gene3D" id="3.90.190.10">
    <property type="entry name" value="Protein tyrosine phosphatase superfamily"/>
    <property type="match status" value="1"/>
</dbReference>
<feature type="domain" description="Tyrosine-protein phosphatase" evidence="2">
    <location>
        <begin position="168"/>
        <end position="371"/>
    </location>
</feature>
<evidence type="ECO:0000256" key="1">
    <source>
        <dbReference type="SAM" id="MobiDB-lite"/>
    </source>
</evidence>
<evidence type="ECO:0000313" key="3">
    <source>
        <dbReference type="EMBL" id="TKR87247.1"/>
    </source>
</evidence>
<gene>
    <name evidence="3" type="ORF">L596_011676</name>
</gene>
<evidence type="ECO:0000259" key="2">
    <source>
        <dbReference type="PROSITE" id="PS50055"/>
    </source>
</evidence>
<dbReference type="AlphaFoldDB" id="A0A4U5NUP6"/>
<reference evidence="3 4" key="2">
    <citation type="journal article" date="2019" name="G3 (Bethesda)">
        <title>Hybrid Assembly of the Genome of the Entomopathogenic Nematode Steinernema carpocapsae Identifies the X-Chromosome.</title>
        <authorList>
            <person name="Serra L."/>
            <person name="Macchietto M."/>
            <person name="Macias-Munoz A."/>
            <person name="McGill C.J."/>
            <person name="Rodriguez I.M."/>
            <person name="Rodriguez B."/>
            <person name="Murad R."/>
            <person name="Mortazavi A."/>
        </authorList>
    </citation>
    <scope>NUCLEOTIDE SEQUENCE [LARGE SCALE GENOMIC DNA]</scope>
    <source>
        <strain evidence="3 4">ALL</strain>
    </source>
</reference>
<dbReference type="SMART" id="SM00194">
    <property type="entry name" value="PTPc"/>
    <property type="match status" value="1"/>
</dbReference>
<dbReference type="PANTHER" id="PTHR19134:SF449">
    <property type="entry name" value="TYROSINE-PROTEIN PHOSPHATASE 1"/>
    <property type="match status" value="1"/>
</dbReference>
<keyword evidence="4" id="KW-1185">Reference proteome</keyword>